<evidence type="ECO:0000313" key="3">
    <source>
        <dbReference type="Proteomes" id="UP000308197"/>
    </source>
</evidence>
<organism evidence="2 3">
    <name type="scientific">Polyporus arcularius HHB13444</name>
    <dbReference type="NCBI Taxonomy" id="1314778"/>
    <lineage>
        <taxon>Eukaryota</taxon>
        <taxon>Fungi</taxon>
        <taxon>Dikarya</taxon>
        <taxon>Basidiomycota</taxon>
        <taxon>Agaricomycotina</taxon>
        <taxon>Agaricomycetes</taxon>
        <taxon>Polyporales</taxon>
        <taxon>Polyporaceae</taxon>
        <taxon>Polyporus</taxon>
    </lineage>
</organism>
<evidence type="ECO:0000313" key="2">
    <source>
        <dbReference type="EMBL" id="TFK77794.1"/>
    </source>
</evidence>
<reference evidence="2 3" key="1">
    <citation type="journal article" date="2019" name="Nat. Ecol. Evol.">
        <title>Megaphylogeny resolves global patterns of mushroom evolution.</title>
        <authorList>
            <person name="Varga T."/>
            <person name="Krizsan K."/>
            <person name="Foldi C."/>
            <person name="Dima B."/>
            <person name="Sanchez-Garcia M."/>
            <person name="Sanchez-Ramirez S."/>
            <person name="Szollosi G.J."/>
            <person name="Szarkandi J.G."/>
            <person name="Papp V."/>
            <person name="Albert L."/>
            <person name="Andreopoulos W."/>
            <person name="Angelini C."/>
            <person name="Antonin V."/>
            <person name="Barry K.W."/>
            <person name="Bougher N.L."/>
            <person name="Buchanan P."/>
            <person name="Buyck B."/>
            <person name="Bense V."/>
            <person name="Catcheside P."/>
            <person name="Chovatia M."/>
            <person name="Cooper J."/>
            <person name="Damon W."/>
            <person name="Desjardin D."/>
            <person name="Finy P."/>
            <person name="Geml J."/>
            <person name="Haridas S."/>
            <person name="Hughes K."/>
            <person name="Justo A."/>
            <person name="Karasinski D."/>
            <person name="Kautmanova I."/>
            <person name="Kiss B."/>
            <person name="Kocsube S."/>
            <person name="Kotiranta H."/>
            <person name="LaButti K.M."/>
            <person name="Lechner B.E."/>
            <person name="Liimatainen K."/>
            <person name="Lipzen A."/>
            <person name="Lukacs Z."/>
            <person name="Mihaltcheva S."/>
            <person name="Morgado L.N."/>
            <person name="Niskanen T."/>
            <person name="Noordeloos M.E."/>
            <person name="Ohm R.A."/>
            <person name="Ortiz-Santana B."/>
            <person name="Ovrebo C."/>
            <person name="Racz N."/>
            <person name="Riley R."/>
            <person name="Savchenko A."/>
            <person name="Shiryaev A."/>
            <person name="Soop K."/>
            <person name="Spirin V."/>
            <person name="Szebenyi C."/>
            <person name="Tomsovsky M."/>
            <person name="Tulloss R.E."/>
            <person name="Uehling J."/>
            <person name="Grigoriev I.V."/>
            <person name="Vagvolgyi C."/>
            <person name="Papp T."/>
            <person name="Martin F.M."/>
            <person name="Miettinen O."/>
            <person name="Hibbett D.S."/>
            <person name="Nagy L.G."/>
        </authorList>
    </citation>
    <scope>NUCLEOTIDE SEQUENCE [LARGE SCALE GENOMIC DNA]</scope>
    <source>
        <strain evidence="2 3">HHB13444</strain>
    </source>
</reference>
<dbReference type="AlphaFoldDB" id="A0A5C3NKR0"/>
<dbReference type="Proteomes" id="UP000308197">
    <property type="component" value="Unassembled WGS sequence"/>
</dbReference>
<accession>A0A5C3NKR0</accession>
<dbReference type="InParanoid" id="A0A5C3NKR0"/>
<protein>
    <submittedName>
        <fullName evidence="2">Uncharacterized protein</fullName>
    </submittedName>
</protein>
<keyword evidence="1" id="KW-0175">Coiled coil</keyword>
<name>A0A5C3NKR0_9APHY</name>
<sequence>MKTPQRGLAASATASLDPSAAPSLGDVLLTKVAFEIDSAFPHHTRMFGEQLNKDPALRQAINDFTPFDVHARCRDETASVVAAHSRLVESLAVSKEITQMEHDRLAGEIARLRAQLDDINAQNHILHADLQAATAAREACEREFAQQAHAHQQELADLSDAHERELSALMGAHATEMAQQRASLETAAKRKHTASVGQFFRDLAKSNNVNAALKQQLAVVRNESAARIAALQAQVDAAQQAAVSPPTQTQRPPCDKLQDIRAVLQCTFCESGLVTCVYPKCCLAAVCAQCGRNWRDAQPAAMVPLASQGPQSGPGDTEDVIPPEHSETAEMADNAGNISRPTVWTLAEMCRCPFCRGDARPQDPCEVPVLVDIARIV</sequence>
<evidence type="ECO:0000256" key="1">
    <source>
        <dbReference type="SAM" id="Coils"/>
    </source>
</evidence>
<gene>
    <name evidence="2" type="ORF">K466DRAFT_571255</name>
</gene>
<keyword evidence="3" id="KW-1185">Reference proteome</keyword>
<proteinExistence type="predicted"/>
<dbReference type="EMBL" id="ML213150">
    <property type="protein sequence ID" value="TFK77794.1"/>
    <property type="molecule type" value="Genomic_DNA"/>
</dbReference>
<feature type="coiled-coil region" evidence="1">
    <location>
        <begin position="95"/>
        <end position="129"/>
    </location>
</feature>
<feature type="coiled-coil region" evidence="1">
    <location>
        <begin position="203"/>
        <end position="241"/>
    </location>
</feature>